<reference evidence="9 10" key="1">
    <citation type="submission" date="2016-02" db="EMBL/GenBank/DDBJ databases">
        <authorList>
            <person name="Wen L."/>
            <person name="He K."/>
            <person name="Yang H."/>
        </authorList>
    </citation>
    <scope>NUCLEOTIDE SEQUENCE [LARGE SCALE GENOMIC DNA]</scope>
    <source>
        <strain evidence="9 10">DSM 22607</strain>
    </source>
</reference>
<organism evidence="9 10">
    <name type="scientific">Christensenella minuta</name>
    <dbReference type="NCBI Taxonomy" id="626937"/>
    <lineage>
        <taxon>Bacteria</taxon>
        <taxon>Bacillati</taxon>
        <taxon>Bacillota</taxon>
        <taxon>Clostridia</taxon>
        <taxon>Christensenellales</taxon>
        <taxon>Christensenellaceae</taxon>
        <taxon>Christensenella</taxon>
    </lineage>
</organism>
<keyword evidence="5" id="KW-0572">Peptidoglycan-anchor</keyword>
<feature type="chain" id="PRO_5007478611" evidence="7">
    <location>
        <begin position="34"/>
        <end position="1379"/>
    </location>
</feature>
<evidence type="ECO:0000256" key="4">
    <source>
        <dbReference type="ARBA" id="ARBA00022729"/>
    </source>
</evidence>
<evidence type="ECO:0000313" key="9">
    <source>
        <dbReference type="EMBL" id="KXK65638.1"/>
    </source>
</evidence>
<dbReference type="InterPro" id="IPR011252">
    <property type="entry name" value="Fibrogen-bd_dom1"/>
</dbReference>
<evidence type="ECO:0000256" key="1">
    <source>
        <dbReference type="ARBA" id="ARBA00004191"/>
    </source>
</evidence>
<dbReference type="InterPro" id="IPR013783">
    <property type="entry name" value="Ig-like_fold"/>
</dbReference>
<evidence type="ECO:0000259" key="8">
    <source>
        <dbReference type="Pfam" id="PF17802"/>
    </source>
</evidence>
<dbReference type="Proteomes" id="UP000070366">
    <property type="component" value="Unassembled WGS sequence"/>
</dbReference>
<evidence type="ECO:0000256" key="3">
    <source>
        <dbReference type="ARBA" id="ARBA00022525"/>
    </source>
</evidence>
<evidence type="ECO:0000256" key="2">
    <source>
        <dbReference type="ARBA" id="ARBA00022512"/>
    </source>
</evidence>
<dbReference type="GO" id="GO:0007155">
    <property type="term" value="P:cell adhesion"/>
    <property type="evidence" value="ECO:0007669"/>
    <property type="project" value="InterPro"/>
</dbReference>
<keyword evidence="2" id="KW-0134">Cell wall</keyword>
<dbReference type="KEGG" id="cmiu:B1H56_10710"/>
<comment type="caution">
    <text evidence="9">The sequence shown here is derived from an EMBL/GenBank/DDBJ whole genome shotgun (WGS) entry which is preliminary data.</text>
</comment>
<gene>
    <name evidence="9" type="ORF">HMPREF3293_01562</name>
</gene>
<feature type="domain" description="SpaA-like prealbumin fold" evidence="8">
    <location>
        <begin position="1002"/>
        <end position="1082"/>
    </location>
</feature>
<name>A0A136Q4M5_9FIRM</name>
<evidence type="ECO:0000313" key="10">
    <source>
        <dbReference type="Proteomes" id="UP000070366"/>
    </source>
</evidence>
<feature type="domain" description="SpaA-like prealbumin fold" evidence="8">
    <location>
        <begin position="1225"/>
        <end position="1306"/>
    </location>
</feature>
<evidence type="ECO:0000256" key="7">
    <source>
        <dbReference type="SAM" id="SignalP"/>
    </source>
</evidence>
<feature type="region of interest" description="Disordered" evidence="6">
    <location>
        <begin position="36"/>
        <end position="85"/>
    </location>
</feature>
<keyword evidence="10" id="KW-1185">Reference proteome</keyword>
<evidence type="ECO:0000256" key="6">
    <source>
        <dbReference type="SAM" id="MobiDB-lite"/>
    </source>
</evidence>
<keyword evidence="3" id="KW-0964">Secreted</keyword>
<dbReference type="Pfam" id="PF17802">
    <property type="entry name" value="SpaA"/>
    <property type="match status" value="2"/>
</dbReference>
<sequence length="1379" mass="145534">MMRSGEKRPRLLKKGVCLFLMCAVFAGACAAYAQEPAGSGPSQEPVAAETRTEEPEAPAGPELAGFKTSGFAASPDAPKDETDDIDQLGLSIPEFWYVNAAGEAAAVLKKDGIFDLSGVKAEDIRGLRLRLDFSILKNADERSVAPGDTFRFEFPAAFTVGDTAGPKEMTGGGQVVATYEIRDGVLTATFGEIVGNPGAMDITGGCLLDFMLENGVLSQGSTTSVGIPLQKTPSGDTGVEVLFPKVSVPDGVEKTGEYDPQTGRVAWTVKVGTKTPGASLAGYKVTDTAGEGQSFVSAEIEKNGAYELLADFAAEGFSYTFGADDKAPQTLRVVTQVTKDVFTAAGQAALPRVANTAELSNGAAAPPQDAEWTAVGEVTVPMGRIDKTGEQVSANKMGWTITVNDNPTPNTILGAVIRDTLSADLKLDEASPTLKIGSGKAIKLPVNPTPLPGTPYATLDSDNHFVVYLGDINGKYTLHFETLVENGVGTGASPTLENSASLEGRLPFGDGDEPYVVQGRVGPVSSAFNTVHVAKTAGAFDYAAGELRWSIKPSARMERYDQAVVADRIPDDQEFVEGSAVIRNAARPEGAQELTPEEVKGILGVNGKEITFTFGAAEDTAEDYIDNITIEYRTRALNYFSENGIAHKYSNSASLSVTAGETSYGATDTADKWIANHILAKTAAYEFDDGENRGYMHYAVTVNGDGTNLGGVTVSDDLAGYNEATRINDLAGNDITDEFPMPDWEFAAEKFRVENVTDGIDSMQGYGIGEGKTTFENGLLHVPLGELQKKYRIHIYMELKNKDAFLARNVKIITGNTATAAADEFTCPQKTFSVSAAQPAAQDAFANKLIDKKSLGYDGDGIPANILWEVRFNPNGAALGYCAVEDTVLAGMEFDYDSVELYVSAHTGGTVTGTGAKVPKTGYRVDVAAHADGSSTMKVTPPQDGRAYTLRYRTNITGTLTDMNVKNDAALLSGGSPLAEDYALQMAGENAWANLTWKAAHQIYKYDADAGEAVPVPGAVYGLFPRGGAGGVPLKTGITDSEGKIMFWGLEQNTAYDIREITAPDGYVCDPEVYTFTTSADTYDPSRVASQPVPERRTAATVQIRKASKEDPSAGIGGTVFALYRTMDGAVPDGVPVEFSGSAGVYTYVGCGVDGTGLYTGEDGRLILDGLPWDEYFLCETHAAAGYLADIGRRYAITVNPAGSASFDSASGISAVGTVLNDPTKVEVLKTDETGQLLPGARLSLEDARGNVVETWVSGTEAKTFTGRLEAGASYTVRELSPPAGYEAAQPISFSVKTDGALQSVLVINNRQPGQNGGTAEDPGQAPPRGGEGIREAGKNTRAPQTGDAEATPLPLLAALSASAAGWALHSLRKGKRFS</sequence>
<comment type="subcellular location">
    <subcellularLocation>
        <location evidence="1">Secreted</location>
        <location evidence="1">Cell wall</location>
    </subcellularLocation>
</comment>
<dbReference type="OrthoDB" id="9804660at2"/>
<dbReference type="EMBL" id="LSZW01000060">
    <property type="protein sequence ID" value="KXK65638.1"/>
    <property type="molecule type" value="Genomic_DNA"/>
</dbReference>
<dbReference type="PROSITE" id="PS51257">
    <property type="entry name" value="PROKAR_LIPOPROTEIN"/>
    <property type="match status" value="1"/>
</dbReference>
<dbReference type="InterPro" id="IPR008966">
    <property type="entry name" value="Adhesion_dom_sf"/>
</dbReference>
<dbReference type="SUPFAM" id="SSF49401">
    <property type="entry name" value="Bacterial adhesins"/>
    <property type="match status" value="4"/>
</dbReference>
<dbReference type="Gene3D" id="2.60.40.740">
    <property type="match status" value="3"/>
</dbReference>
<dbReference type="RefSeq" id="WP_066519571.1">
    <property type="nucleotide sequence ID" value="NZ_CABMOF010000002.1"/>
</dbReference>
<dbReference type="Gene3D" id="2.60.40.1280">
    <property type="match status" value="1"/>
</dbReference>
<evidence type="ECO:0000256" key="5">
    <source>
        <dbReference type="ARBA" id="ARBA00023088"/>
    </source>
</evidence>
<protein>
    <submittedName>
        <fullName evidence="9">LPXTG-motif protein cell wall anchor domain protein</fullName>
    </submittedName>
</protein>
<dbReference type="InterPro" id="IPR041033">
    <property type="entry name" value="SpaA_PFL_dom_1"/>
</dbReference>
<accession>A0A136Q4M5</accession>
<feature type="region of interest" description="Disordered" evidence="6">
    <location>
        <begin position="1311"/>
        <end position="1352"/>
    </location>
</feature>
<feature type="signal peptide" evidence="7">
    <location>
        <begin position="1"/>
        <end position="33"/>
    </location>
</feature>
<keyword evidence="4 7" id="KW-0732">Signal</keyword>
<dbReference type="Gene3D" id="2.60.40.10">
    <property type="entry name" value="Immunoglobulins"/>
    <property type="match status" value="3"/>
</dbReference>
<proteinExistence type="predicted"/>
<dbReference type="STRING" id="626937.HMPREF3293_01562"/>